<dbReference type="eggNOG" id="ENOG50339MI">
    <property type="taxonomic scope" value="Bacteria"/>
</dbReference>
<reference evidence="2 3" key="1">
    <citation type="journal article" date="2013" name="Genome Announc.">
        <title>Draft Genome of the Nitrogen-Fixing Bacterium Pseudomonas stutzeri Strain KOS6 Isolated from Industrial Hydrocarbon Sludge.</title>
        <authorList>
            <person name="Grigoryeva T.V."/>
            <person name="Laikov A.V."/>
            <person name="Naumova R.P."/>
            <person name="Manolov A.I."/>
            <person name="Larin A.K."/>
            <person name="Karpova I.Y."/>
            <person name="Semashko T.A."/>
            <person name="Alexeev D.G."/>
            <person name="Kostryukova E.S."/>
            <person name="Muller R."/>
            <person name="Govorun V.M."/>
        </authorList>
    </citation>
    <scope>NUCLEOTIDE SEQUENCE [LARGE SCALE GENOMIC DNA]</scope>
    <source>
        <strain evidence="2 3">KOS6</strain>
    </source>
</reference>
<protein>
    <recommendedName>
        <fullName evidence="4">Peptidase inhibitor I78 family protein</fullName>
    </recommendedName>
</protein>
<gene>
    <name evidence="2" type="ORF">B597_015785</name>
</gene>
<sequence>MPSRYVSAAVIASLVLLAGCQSAPQPSPMAAQEYERCNSAATQHLVGQTATAKILEQARLQSGASKARILRPDDVVTLEYDSRRLNINTNADMRIERISCG</sequence>
<evidence type="ECO:0000256" key="1">
    <source>
        <dbReference type="SAM" id="SignalP"/>
    </source>
</evidence>
<dbReference type="PANTHER" id="PTHR39600">
    <property type="entry name" value="PEPTIDASE INHIBITOR I78 FAMILY PROTEIN"/>
    <property type="match status" value="1"/>
</dbReference>
<proteinExistence type="predicted"/>
<dbReference type="Gene3D" id="3.30.10.10">
    <property type="entry name" value="Trypsin Inhibitor V, subunit A"/>
    <property type="match status" value="1"/>
</dbReference>
<feature type="signal peptide" evidence="1">
    <location>
        <begin position="1"/>
        <end position="23"/>
    </location>
</feature>
<comment type="caution">
    <text evidence="2">The sequence shown here is derived from an EMBL/GenBank/DDBJ whole genome shotgun (WGS) entry which is preliminary data.</text>
</comment>
<dbReference type="AlphaFoldDB" id="A0A061JPS0"/>
<name>A0A061JPS0_STUST</name>
<evidence type="ECO:0000313" key="2">
    <source>
        <dbReference type="EMBL" id="EWC40325.1"/>
    </source>
</evidence>
<dbReference type="HOGENOM" id="CLU_123717_0_2_6"/>
<dbReference type="PANTHER" id="PTHR39600:SF1">
    <property type="entry name" value="PEPTIDASE INHIBITOR I78 FAMILY PROTEIN"/>
    <property type="match status" value="1"/>
</dbReference>
<dbReference type="EMBL" id="AMCZ02000022">
    <property type="protein sequence ID" value="EWC40325.1"/>
    <property type="molecule type" value="Genomic_DNA"/>
</dbReference>
<feature type="chain" id="PRO_5001601901" description="Peptidase inhibitor I78 family protein" evidence="1">
    <location>
        <begin position="24"/>
        <end position="101"/>
    </location>
</feature>
<evidence type="ECO:0008006" key="4">
    <source>
        <dbReference type="Google" id="ProtNLM"/>
    </source>
</evidence>
<dbReference type="InterPro" id="IPR021719">
    <property type="entry name" value="Prot_inh_I78"/>
</dbReference>
<dbReference type="PROSITE" id="PS51257">
    <property type="entry name" value="PROKAR_LIPOPROTEIN"/>
    <property type="match status" value="1"/>
</dbReference>
<accession>A0A061JPS0</accession>
<dbReference type="Pfam" id="PF11720">
    <property type="entry name" value="Inhibitor_I78"/>
    <property type="match status" value="1"/>
</dbReference>
<organism evidence="2 3">
    <name type="scientific">Stutzerimonas stutzeri KOS6</name>
    <dbReference type="NCBI Taxonomy" id="1218352"/>
    <lineage>
        <taxon>Bacteria</taxon>
        <taxon>Pseudomonadati</taxon>
        <taxon>Pseudomonadota</taxon>
        <taxon>Gammaproteobacteria</taxon>
        <taxon>Pseudomonadales</taxon>
        <taxon>Pseudomonadaceae</taxon>
        <taxon>Stutzerimonas</taxon>
    </lineage>
</organism>
<keyword evidence="1" id="KW-0732">Signal</keyword>
<dbReference type="Proteomes" id="UP000026923">
    <property type="component" value="Unassembled WGS sequence"/>
</dbReference>
<evidence type="ECO:0000313" key="3">
    <source>
        <dbReference type="Proteomes" id="UP000026923"/>
    </source>
</evidence>